<dbReference type="Proteomes" id="UP000605361">
    <property type="component" value="Unassembled WGS sequence"/>
</dbReference>
<feature type="region of interest" description="Disordered" evidence="1">
    <location>
        <begin position="1"/>
        <end position="23"/>
    </location>
</feature>
<accession>A0A931F2J6</accession>
<sequence>MSSTAPTFYRSQPADSDNAREPNEATMAKIREIEQALTDGFAMMDDYFERINAKLDDMGFSR</sequence>
<organism evidence="2 3">
    <name type="scientific">Nonomuraea cypriaca</name>
    <dbReference type="NCBI Taxonomy" id="1187855"/>
    <lineage>
        <taxon>Bacteria</taxon>
        <taxon>Bacillati</taxon>
        <taxon>Actinomycetota</taxon>
        <taxon>Actinomycetes</taxon>
        <taxon>Streptosporangiales</taxon>
        <taxon>Streptosporangiaceae</taxon>
        <taxon>Nonomuraea</taxon>
    </lineage>
</organism>
<dbReference type="RefSeq" id="WP_195898052.1">
    <property type="nucleotide sequence ID" value="NZ_JADOGI010000083.1"/>
</dbReference>
<comment type="caution">
    <text evidence="2">The sequence shown here is derived from an EMBL/GenBank/DDBJ whole genome shotgun (WGS) entry which is preliminary data.</text>
</comment>
<dbReference type="AlphaFoldDB" id="A0A931F2J6"/>
<evidence type="ECO:0000313" key="3">
    <source>
        <dbReference type="Proteomes" id="UP000605361"/>
    </source>
</evidence>
<name>A0A931F2J6_9ACTN</name>
<keyword evidence="3" id="KW-1185">Reference proteome</keyword>
<reference evidence="2" key="1">
    <citation type="submission" date="2020-11" db="EMBL/GenBank/DDBJ databases">
        <title>Whole-genome analyses of Nonomuraea sp. K274.</title>
        <authorList>
            <person name="Veyisoglu A."/>
        </authorList>
    </citation>
    <scope>NUCLEOTIDE SEQUENCE</scope>
    <source>
        <strain evidence="2">K274</strain>
    </source>
</reference>
<feature type="compositionally biased region" description="Polar residues" evidence="1">
    <location>
        <begin position="1"/>
        <end position="15"/>
    </location>
</feature>
<evidence type="ECO:0000256" key="1">
    <source>
        <dbReference type="SAM" id="MobiDB-lite"/>
    </source>
</evidence>
<evidence type="ECO:0000313" key="2">
    <source>
        <dbReference type="EMBL" id="MBF8189111.1"/>
    </source>
</evidence>
<proteinExistence type="predicted"/>
<dbReference type="EMBL" id="JADOGI010000083">
    <property type="protein sequence ID" value="MBF8189111.1"/>
    <property type="molecule type" value="Genomic_DNA"/>
</dbReference>
<protein>
    <submittedName>
        <fullName evidence="2">Uncharacterized protein</fullName>
    </submittedName>
</protein>
<gene>
    <name evidence="2" type="ORF">ITP53_25935</name>
</gene>